<dbReference type="AlphaFoldDB" id="A0A2J5HTD0"/>
<dbReference type="Proteomes" id="UP000235023">
    <property type="component" value="Unassembled WGS sequence"/>
</dbReference>
<evidence type="ECO:0000256" key="1">
    <source>
        <dbReference type="SAM" id="SignalP"/>
    </source>
</evidence>
<accession>A0A2J5HTD0</accession>
<keyword evidence="1" id="KW-0732">Signal</keyword>
<evidence type="ECO:0000313" key="2">
    <source>
        <dbReference type="EMBL" id="PLN80572.1"/>
    </source>
</evidence>
<evidence type="ECO:0000313" key="3">
    <source>
        <dbReference type="Proteomes" id="UP000235023"/>
    </source>
</evidence>
<name>A0A2J5HTD0_9EURO</name>
<organism evidence="2 3">
    <name type="scientific">Aspergillus taichungensis</name>
    <dbReference type="NCBI Taxonomy" id="482145"/>
    <lineage>
        <taxon>Eukaryota</taxon>
        <taxon>Fungi</taxon>
        <taxon>Dikarya</taxon>
        <taxon>Ascomycota</taxon>
        <taxon>Pezizomycotina</taxon>
        <taxon>Eurotiomycetes</taxon>
        <taxon>Eurotiomycetidae</taxon>
        <taxon>Eurotiales</taxon>
        <taxon>Aspergillaceae</taxon>
        <taxon>Aspergillus</taxon>
        <taxon>Aspergillus subgen. Circumdati</taxon>
    </lineage>
</organism>
<proteinExistence type="predicted"/>
<reference evidence="3" key="1">
    <citation type="submission" date="2017-12" db="EMBL/GenBank/DDBJ databases">
        <authorList>
            <consortium name="DOE Joint Genome Institute"/>
            <person name="Mondo S.J."/>
            <person name="Kjaerbolling I."/>
            <person name="Vesth T.C."/>
            <person name="Frisvad J.C."/>
            <person name="Nybo J.L."/>
            <person name="Theobald S."/>
            <person name="Kuo A."/>
            <person name="Bowyer P."/>
            <person name="Matsuda Y."/>
            <person name="Lyhne E.K."/>
            <person name="Kogle M.E."/>
            <person name="Clum A."/>
            <person name="Lipzen A."/>
            <person name="Salamov A."/>
            <person name="Ngan C.Y."/>
            <person name="Daum C."/>
            <person name="Chiniquy J."/>
            <person name="Barry K."/>
            <person name="LaButti K."/>
            <person name="Haridas S."/>
            <person name="Simmons B.A."/>
            <person name="Magnuson J.K."/>
            <person name="Mortensen U.H."/>
            <person name="Larsen T.O."/>
            <person name="Grigoriev I.V."/>
            <person name="Baker S.E."/>
            <person name="Andersen M.R."/>
            <person name="Nordberg H.P."/>
            <person name="Cantor M.N."/>
            <person name="Hua S.X."/>
        </authorList>
    </citation>
    <scope>NUCLEOTIDE SEQUENCE [LARGE SCALE GENOMIC DNA]</scope>
    <source>
        <strain evidence="3">IBT 19404</strain>
    </source>
</reference>
<gene>
    <name evidence="2" type="ORF">BDW42DRAFT_170747</name>
</gene>
<dbReference type="EMBL" id="KZ559546">
    <property type="protein sequence ID" value="PLN80572.1"/>
    <property type="molecule type" value="Genomic_DNA"/>
</dbReference>
<feature type="signal peptide" evidence="1">
    <location>
        <begin position="1"/>
        <end position="20"/>
    </location>
</feature>
<sequence length="299" mass="33992">MFPRFLILLFSFLLIGTSFARVAQLPAEDSGESEPRSVFPRDGQRISIDVYRDESVRPPPAAISQSSGKLDTWMWSALARFDVKINDGQTVQVAKDAYQSMKRRWLEDKIKDRRKPRVMTALRKDDKVYLASSARSTNLVVYTEERRYIDEVRRDVPKPLADALAYCYNTHKPPQRQHMYQGHCGEMMAAWAYFAHQASQGEPVNDLQGAVFVTWEEGLTRAGKQVERIKDPCAGGSSDPWGCNQVLKSLGATWIDRRTKGQDYPEPRDLFQKELLGQCNLKKSAGMYDQAKPIENHGG</sequence>
<keyword evidence="3" id="KW-1185">Reference proteome</keyword>
<feature type="chain" id="PRO_5014316847" evidence="1">
    <location>
        <begin position="21"/>
        <end position="299"/>
    </location>
</feature>
<dbReference type="OrthoDB" id="4472074at2759"/>
<protein>
    <submittedName>
        <fullName evidence="2">Uncharacterized protein</fullName>
    </submittedName>
</protein>